<name>A0A0M3HSM2_ASCLU</name>
<proteinExistence type="predicted"/>
<keyword evidence="3" id="KW-1185">Reference proteome</keyword>
<dbReference type="InterPro" id="IPR003677">
    <property type="entry name" value="ANIS5_cation-bd"/>
</dbReference>
<dbReference type="PANTHER" id="PTHR21593:SF36">
    <property type="entry name" value="DUF148 DOMAIN-CONTAINING PROTEIN-RELATED"/>
    <property type="match status" value="1"/>
</dbReference>
<dbReference type="PANTHER" id="PTHR21593">
    <property type="entry name" value="PRION-LIKE- Q/N-RICH -DOMAIN-BEARING PROTEIN PROTEIN"/>
    <property type="match status" value="1"/>
</dbReference>
<feature type="chain" id="PRO_5005656352" evidence="1">
    <location>
        <begin position="31"/>
        <end position="185"/>
    </location>
</feature>
<dbReference type="InterPro" id="IPR052823">
    <property type="entry name" value="SXP/RAL-2_related"/>
</dbReference>
<dbReference type="Pfam" id="PF02520">
    <property type="entry name" value="ANIS5_cation-bd"/>
    <property type="match status" value="1"/>
</dbReference>
<feature type="signal peptide" evidence="1">
    <location>
        <begin position="1"/>
        <end position="30"/>
    </location>
</feature>
<evidence type="ECO:0000313" key="4">
    <source>
        <dbReference type="WBParaSite" id="ALUE_0000549101-mRNA-1"/>
    </source>
</evidence>
<dbReference type="Gene3D" id="1.20.120.20">
    <property type="entry name" value="Apolipoprotein"/>
    <property type="match status" value="1"/>
</dbReference>
<reference evidence="4" key="1">
    <citation type="submission" date="2017-02" db="UniProtKB">
        <authorList>
            <consortium name="WormBaseParasite"/>
        </authorList>
    </citation>
    <scope>IDENTIFICATION</scope>
</reference>
<keyword evidence="1" id="KW-0732">Signal</keyword>
<sequence length="185" mass="20810">MWLKSALHTPHSRKMRTFIIITAVVATIYAAPQPQDESDPTFMKPSLSKLAGLMPKFLKEASEDARREFWQILRNNSNTIAETQSELQAWAARQGGEVQKDFENAGKKLKEMIESLNEAISQSSLSTEAKNAFSRLREIVSDGTQTFGEQIQKVVNYVQSLSEGTRQEMRNFLANAIKSAINNDN</sequence>
<dbReference type="AlphaFoldDB" id="A0A0M3HSM2"/>
<feature type="domain" description="SXP/RAL-2 family protein Ani s 5-like cation-binding" evidence="2">
    <location>
        <begin position="65"/>
        <end position="163"/>
    </location>
</feature>
<dbReference type="WBParaSite" id="ALUE_0000549101-mRNA-1">
    <property type="protein sequence ID" value="ALUE_0000549101-mRNA-1"/>
    <property type="gene ID" value="ALUE_0000549101"/>
</dbReference>
<accession>A0A0M3HSM2</accession>
<evidence type="ECO:0000256" key="1">
    <source>
        <dbReference type="SAM" id="SignalP"/>
    </source>
</evidence>
<evidence type="ECO:0000313" key="3">
    <source>
        <dbReference type="Proteomes" id="UP000036681"/>
    </source>
</evidence>
<dbReference type="Proteomes" id="UP000036681">
    <property type="component" value="Unplaced"/>
</dbReference>
<evidence type="ECO:0000259" key="2">
    <source>
        <dbReference type="Pfam" id="PF02520"/>
    </source>
</evidence>
<protein>
    <submittedName>
        <fullName evidence="4">ANIS5_cation-bd domain-containing protein</fullName>
    </submittedName>
</protein>
<organism evidence="3 4">
    <name type="scientific">Ascaris lumbricoides</name>
    <name type="common">Giant roundworm</name>
    <dbReference type="NCBI Taxonomy" id="6252"/>
    <lineage>
        <taxon>Eukaryota</taxon>
        <taxon>Metazoa</taxon>
        <taxon>Ecdysozoa</taxon>
        <taxon>Nematoda</taxon>
        <taxon>Chromadorea</taxon>
        <taxon>Rhabditida</taxon>
        <taxon>Spirurina</taxon>
        <taxon>Ascaridomorpha</taxon>
        <taxon>Ascaridoidea</taxon>
        <taxon>Ascarididae</taxon>
        <taxon>Ascaris</taxon>
    </lineage>
</organism>